<dbReference type="InterPro" id="IPR058781">
    <property type="entry name" value="HH_AprE-like"/>
</dbReference>
<keyword evidence="14" id="KW-1185">Reference proteome</keyword>
<evidence type="ECO:0000256" key="4">
    <source>
        <dbReference type="ARBA" id="ARBA00022475"/>
    </source>
</evidence>
<evidence type="ECO:0000259" key="12">
    <source>
        <dbReference type="Pfam" id="PF26002"/>
    </source>
</evidence>
<dbReference type="Gene3D" id="2.40.30.170">
    <property type="match status" value="1"/>
</dbReference>
<feature type="domain" description="AprE-like long alpha-helical hairpin" evidence="11">
    <location>
        <begin position="112"/>
        <end position="294"/>
    </location>
</feature>
<evidence type="ECO:0000256" key="9">
    <source>
        <dbReference type="RuleBase" id="RU365093"/>
    </source>
</evidence>
<dbReference type="Proteomes" id="UP000324996">
    <property type="component" value="Unassembled WGS sequence"/>
</dbReference>
<evidence type="ECO:0000256" key="8">
    <source>
        <dbReference type="ARBA" id="ARBA00023136"/>
    </source>
</evidence>
<evidence type="ECO:0000259" key="11">
    <source>
        <dbReference type="Pfam" id="PF25994"/>
    </source>
</evidence>
<reference evidence="13 14" key="1">
    <citation type="submission" date="2019-09" db="EMBL/GenBank/DDBJ databases">
        <title>NBRP : Genome information of microbial organism related human and environment.</title>
        <authorList>
            <person name="Hattori M."/>
            <person name="Oshima K."/>
            <person name="Inaba H."/>
            <person name="Suda W."/>
            <person name="Sakamoto M."/>
            <person name="Iino T."/>
            <person name="Kitahara M."/>
            <person name="Oshida Y."/>
            <person name="Iida T."/>
            <person name="Kudo T."/>
            <person name="Itoh T."/>
            <person name="Ohkuma M."/>
        </authorList>
    </citation>
    <scope>NUCLEOTIDE SEQUENCE [LARGE SCALE GENOMIC DNA]</scope>
    <source>
        <strain evidence="13 14">Q-1</strain>
    </source>
</reference>
<feature type="coiled-coil region" evidence="10">
    <location>
        <begin position="231"/>
        <end position="265"/>
    </location>
</feature>
<organism evidence="13 14">
    <name type="scientific">Iodidimonas nitroreducens</name>
    <dbReference type="NCBI Taxonomy" id="1236968"/>
    <lineage>
        <taxon>Bacteria</taxon>
        <taxon>Pseudomonadati</taxon>
        <taxon>Pseudomonadota</taxon>
        <taxon>Alphaproteobacteria</taxon>
        <taxon>Iodidimonadales</taxon>
        <taxon>Iodidimonadaceae</taxon>
        <taxon>Iodidimonas</taxon>
    </lineage>
</organism>
<dbReference type="PROSITE" id="PS00543">
    <property type="entry name" value="HLYD_FAMILY"/>
    <property type="match status" value="1"/>
</dbReference>
<dbReference type="InterPro" id="IPR010129">
    <property type="entry name" value="T1SS_HlyD"/>
</dbReference>
<evidence type="ECO:0000256" key="3">
    <source>
        <dbReference type="ARBA" id="ARBA00022448"/>
    </source>
</evidence>
<dbReference type="EMBL" id="BKCN01000003">
    <property type="protein sequence ID" value="GER03287.1"/>
    <property type="molecule type" value="Genomic_DNA"/>
</dbReference>
<evidence type="ECO:0000256" key="7">
    <source>
        <dbReference type="ARBA" id="ARBA00022989"/>
    </source>
</evidence>
<evidence type="ECO:0000256" key="5">
    <source>
        <dbReference type="ARBA" id="ARBA00022519"/>
    </source>
</evidence>
<evidence type="ECO:0000256" key="1">
    <source>
        <dbReference type="ARBA" id="ARBA00004377"/>
    </source>
</evidence>
<comment type="caution">
    <text evidence="13">The sequence shown here is derived from an EMBL/GenBank/DDBJ whole genome shotgun (WGS) entry which is preliminary data.</text>
</comment>
<comment type="subcellular location">
    <subcellularLocation>
        <location evidence="1 9">Cell inner membrane</location>
        <topology evidence="1 9">Single-pass membrane protein</topology>
    </subcellularLocation>
</comment>
<keyword evidence="7 9" id="KW-1133">Transmembrane helix</keyword>
<keyword evidence="4 9" id="KW-1003">Cell membrane</keyword>
<dbReference type="GO" id="GO:0005886">
    <property type="term" value="C:plasma membrane"/>
    <property type="evidence" value="ECO:0007669"/>
    <property type="project" value="UniProtKB-SubCell"/>
</dbReference>
<protein>
    <recommendedName>
        <fullName evidence="9">Membrane fusion protein (MFP) family protein</fullName>
    </recommendedName>
</protein>
<evidence type="ECO:0000256" key="6">
    <source>
        <dbReference type="ARBA" id="ARBA00022692"/>
    </source>
</evidence>
<dbReference type="AlphaFoldDB" id="A0A5A7N5L2"/>
<dbReference type="InterPro" id="IPR058982">
    <property type="entry name" value="Beta-barrel_AprE"/>
</dbReference>
<keyword evidence="10" id="KW-0175">Coiled coil</keyword>
<gene>
    <name evidence="13" type="ORF">JCM17846_09690</name>
</gene>
<evidence type="ECO:0000313" key="14">
    <source>
        <dbReference type="Proteomes" id="UP000324996"/>
    </source>
</evidence>
<dbReference type="Pfam" id="PF26002">
    <property type="entry name" value="Beta-barrel_AprE"/>
    <property type="match status" value="1"/>
</dbReference>
<feature type="transmembrane region" description="Helical" evidence="9">
    <location>
        <begin position="36"/>
        <end position="56"/>
    </location>
</feature>
<evidence type="ECO:0000256" key="2">
    <source>
        <dbReference type="ARBA" id="ARBA00009477"/>
    </source>
</evidence>
<name>A0A5A7N5L2_9PROT</name>
<keyword evidence="3 9" id="KW-0813">Transport</keyword>
<keyword evidence="5 9" id="KW-0997">Cell inner membrane</keyword>
<dbReference type="PRINTS" id="PR01490">
    <property type="entry name" value="RTXTOXIND"/>
</dbReference>
<accession>A0A5A7N5L2</accession>
<dbReference type="PANTHER" id="PTHR30386">
    <property type="entry name" value="MEMBRANE FUSION SUBUNIT OF EMRAB-TOLC MULTIDRUG EFFLUX PUMP"/>
    <property type="match status" value="1"/>
</dbReference>
<keyword evidence="6 9" id="KW-0812">Transmembrane</keyword>
<keyword evidence="8 9" id="KW-0472">Membrane</keyword>
<dbReference type="PANTHER" id="PTHR30386:SF26">
    <property type="entry name" value="TRANSPORT PROTEIN COMB"/>
    <property type="match status" value="1"/>
</dbReference>
<feature type="domain" description="AprE-like beta-barrel" evidence="12">
    <location>
        <begin position="337"/>
        <end position="425"/>
    </location>
</feature>
<evidence type="ECO:0000256" key="10">
    <source>
        <dbReference type="SAM" id="Coils"/>
    </source>
</evidence>
<dbReference type="Pfam" id="PF25994">
    <property type="entry name" value="HH_AprE"/>
    <property type="match status" value="1"/>
</dbReference>
<dbReference type="InterPro" id="IPR050739">
    <property type="entry name" value="MFP"/>
</dbReference>
<dbReference type="SUPFAM" id="SSF56954">
    <property type="entry name" value="Outer membrane efflux proteins (OEP)"/>
    <property type="match status" value="1"/>
</dbReference>
<dbReference type="GO" id="GO:0009306">
    <property type="term" value="P:protein secretion"/>
    <property type="evidence" value="ECO:0007669"/>
    <property type="project" value="InterPro"/>
</dbReference>
<proteinExistence type="inferred from homology"/>
<comment type="similarity">
    <text evidence="2 9">Belongs to the membrane fusion protein (MFP) (TC 8.A.1) family.</text>
</comment>
<dbReference type="Gene3D" id="2.40.50.100">
    <property type="match status" value="1"/>
</dbReference>
<dbReference type="NCBIfam" id="TIGR01843">
    <property type="entry name" value="type_I_hlyD"/>
    <property type="match status" value="1"/>
</dbReference>
<sequence>MLNKKSSRSLMRINAYDREVLSRSVYLEETGPSMGMAALIFVIAALIALFIIWSGLTRLDETVAARGTVSPISFVQPVQHLEGGIVASVEVEEGQIVKAGDPLLTMDKTISRSDYLALKVREASLALQIERLRAFALNDEPDFSAYVENYPELVRDQQRIYETQIDARNAQIAISNAQIQSRQQEALSLSEHHDMLKKQVLLLQEELEMRQTLLDKGLTNKIVFLDTQRRLNQTEGEIARTRADMARAEAEIAQARGGLLEMEERLRGDALEELGRFSNEQAEIKEQLTRLSDRVQRTVVRAPVAGTVTGLAVTGPGAVVQPGAKLADIVPNDRQILAETRISPRDIGHIKPGQPVTVKIDSYDYARFGGVPGKVKSISATSFIDEEGVSYFRSMISIDQTFVGENPANNTITPGMTLVADIKTGEKSLLAYLWRPVQQSMSGAFSER</sequence>
<dbReference type="InterPro" id="IPR006144">
    <property type="entry name" value="Secretion_HlyD_CS"/>
</dbReference>
<evidence type="ECO:0000313" key="13">
    <source>
        <dbReference type="EMBL" id="GER03287.1"/>
    </source>
</evidence>